<dbReference type="OrthoDB" id="9789603at2"/>
<dbReference type="PROSITE" id="PS51186">
    <property type="entry name" value="GNAT"/>
    <property type="match status" value="1"/>
</dbReference>
<dbReference type="PANTHER" id="PTHR43877">
    <property type="entry name" value="AMINOALKYLPHOSPHONATE N-ACETYLTRANSFERASE-RELATED-RELATED"/>
    <property type="match status" value="1"/>
</dbReference>
<name>F2J3K1_POLGS</name>
<gene>
    <name evidence="4" type="ordered locus">SL003B_2602</name>
</gene>
<accession>F2J3K1</accession>
<evidence type="ECO:0000256" key="1">
    <source>
        <dbReference type="ARBA" id="ARBA00022679"/>
    </source>
</evidence>
<dbReference type="SUPFAM" id="SSF55729">
    <property type="entry name" value="Acyl-CoA N-acyltransferases (Nat)"/>
    <property type="match status" value="1"/>
</dbReference>
<dbReference type="Proteomes" id="UP000008130">
    <property type="component" value="Chromosome"/>
</dbReference>
<protein>
    <submittedName>
        <fullName evidence="4">Acetyltransferase, GNAT family</fullName>
    </submittedName>
</protein>
<dbReference type="InterPro" id="IPR016181">
    <property type="entry name" value="Acyl_CoA_acyltransferase"/>
</dbReference>
<keyword evidence="2" id="KW-0012">Acyltransferase</keyword>
<evidence type="ECO:0000313" key="5">
    <source>
        <dbReference type="Proteomes" id="UP000008130"/>
    </source>
</evidence>
<evidence type="ECO:0000256" key="2">
    <source>
        <dbReference type="ARBA" id="ARBA00023315"/>
    </source>
</evidence>
<reference evidence="4 5" key="1">
    <citation type="journal article" date="2011" name="J. Bacteriol.">
        <title>Complete genome sequence of Polymorphum gilvum SL003B-26A1T, a crude oil-degrading bacterium from oil-polluted saline soil.</title>
        <authorList>
            <person name="Li S.G."/>
            <person name="Tang Y.Q."/>
            <person name="Nie Y."/>
            <person name="Cai M."/>
            <person name="Wu X.L."/>
        </authorList>
    </citation>
    <scope>NUCLEOTIDE SEQUENCE [LARGE SCALE GENOMIC DNA]</scope>
    <source>
        <strain evidence="5">LMG 25793 / CGMCC 1.9160 / SL003B-26A1</strain>
    </source>
</reference>
<dbReference type="eggNOG" id="COG1247">
    <property type="taxonomic scope" value="Bacteria"/>
</dbReference>
<dbReference type="EMBL" id="CP002568">
    <property type="protein sequence ID" value="ADZ71025.1"/>
    <property type="molecule type" value="Genomic_DNA"/>
</dbReference>
<dbReference type="HOGENOM" id="CLU_013985_34_6_5"/>
<organism evidence="4 5">
    <name type="scientific">Polymorphum gilvum (strain LMG 25793 / CGMCC 1.9160 / SL003B-26A1)</name>
    <dbReference type="NCBI Taxonomy" id="991905"/>
    <lineage>
        <taxon>Bacteria</taxon>
        <taxon>Pseudomonadati</taxon>
        <taxon>Pseudomonadota</taxon>
        <taxon>Alphaproteobacteria</taxon>
        <taxon>Rhodobacterales</taxon>
        <taxon>Paracoccaceae</taxon>
        <taxon>Polymorphum</taxon>
    </lineage>
</organism>
<dbReference type="Pfam" id="PF00583">
    <property type="entry name" value="Acetyltransf_1"/>
    <property type="match status" value="1"/>
</dbReference>
<dbReference type="InterPro" id="IPR000182">
    <property type="entry name" value="GNAT_dom"/>
</dbReference>
<dbReference type="GO" id="GO:0016747">
    <property type="term" value="F:acyltransferase activity, transferring groups other than amino-acyl groups"/>
    <property type="evidence" value="ECO:0007669"/>
    <property type="project" value="InterPro"/>
</dbReference>
<keyword evidence="5" id="KW-1185">Reference proteome</keyword>
<dbReference type="KEGG" id="pgv:SL003B_2602"/>
<dbReference type="STRING" id="991905.SL003B_2602"/>
<sequence length="157" mass="17032">MSDASADTVAIVPARREHLPAIVGLMNASAVGARAGAESEDLAPYARAFEEILAAPETDLYVALDAGGTVVATYQITYCKGLAFRGRPRATVESVHTRADLRGRGIGAKMMRHAVDLARARDCCMVQLTSNKLRPDAHRFYLRLGFDQSHLGFKLML</sequence>
<evidence type="ECO:0000259" key="3">
    <source>
        <dbReference type="PROSITE" id="PS51186"/>
    </source>
</evidence>
<dbReference type="Gene3D" id="3.40.630.30">
    <property type="match status" value="1"/>
</dbReference>
<dbReference type="RefSeq" id="WP_013653339.1">
    <property type="nucleotide sequence ID" value="NC_015259.1"/>
</dbReference>
<feature type="domain" description="N-acetyltransferase" evidence="3">
    <location>
        <begin position="9"/>
        <end position="157"/>
    </location>
</feature>
<evidence type="ECO:0000313" key="4">
    <source>
        <dbReference type="EMBL" id="ADZ71025.1"/>
    </source>
</evidence>
<dbReference type="InterPro" id="IPR050832">
    <property type="entry name" value="Bact_Acetyltransf"/>
</dbReference>
<dbReference type="AlphaFoldDB" id="F2J3K1"/>
<proteinExistence type="predicted"/>
<keyword evidence="1 4" id="KW-0808">Transferase</keyword>
<dbReference type="CDD" id="cd04301">
    <property type="entry name" value="NAT_SF"/>
    <property type="match status" value="1"/>
</dbReference>